<organism evidence="2 3">
    <name type="scientific">Fusarium agapanthi</name>
    <dbReference type="NCBI Taxonomy" id="1803897"/>
    <lineage>
        <taxon>Eukaryota</taxon>
        <taxon>Fungi</taxon>
        <taxon>Dikarya</taxon>
        <taxon>Ascomycota</taxon>
        <taxon>Pezizomycotina</taxon>
        <taxon>Sordariomycetes</taxon>
        <taxon>Hypocreomycetidae</taxon>
        <taxon>Hypocreales</taxon>
        <taxon>Nectriaceae</taxon>
        <taxon>Fusarium</taxon>
        <taxon>Fusarium fujikuroi species complex</taxon>
    </lineage>
</organism>
<dbReference type="AlphaFoldDB" id="A0A9P5EI11"/>
<dbReference type="OrthoDB" id="5077589at2759"/>
<evidence type="ECO:0000313" key="2">
    <source>
        <dbReference type="EMBL" id="KAF4502703.1"/>
    </source>
</evidence>
<evidence type="ECO:0000313" key="3">
    <source>
        <dbReference type="Proteomes" id="UP000737391"/>
    </source>
</evidence>
<comment type="caution">
    <text evidence="2">The sequence shown here is derived from an EMBL/GenBank/DDBJ whole genome shotgun (WGS) entry which is preliminary data.</text>
</comment>
<proteinExistence type="predicted"/>
<gene>
    <name evidence="2" type="ORF">FAGAP_1072</name>
</gene>
<accession>A0A9P5EI11</accession>
<sequence length="501" mass="55873">MASNTTTSDSPEATASTTGPQVLNSQASHALQVSATHQNTQVAQAHQSQEELQNPPAPLELIDPVDELVADIPNQQHNVQNLIAAYASMQSAANFSFPQQTPYQDIMQQPNVFPQQSSDPNFAQHTYGYPSQQAFQYASHTGQQQYPQMGQQYPTQSAFPFNPQFGNPYPSQQNFQQSSQLQAHPHQYAAIQDPRGGVPLQHQSTQGMSLNTPGGGSSLVMQQPQQLGLPAQQVAPAASSRPICHEVGFKNLLEDQDVVESRAADECVSEHSQLVIKEKMWLHDLIKLYEYVQRKGDVYLPADETYKYFWSTVFKDWNSKMPVSESDPLPPRGKPDIHYQVGYYSTDASSNQPANGRRSSKARKGNAIPIYLSLDLDADGINWLYKDKTGQRVYKSQVKLLLGLNETQAKQNVLIHYDTYEKNRISGHNLQLIVEAARRRIQKWAIAGAGAPIQLGVECRAPNLLRLILASEHFRHQHLKHCAIADLEALRPKAGYGDRKN</sequence>
<dbReference type="Proteomes" id="UP000737391">
    <property type="component" value="Unassembled WGS sequence"/>
</dbReference>
<dbReference type="EMBL" id="LUFC02000061">
    <property type="protein sequence ID" value="KAF4502703.1"/>
    <property type="molecule type" value="Genomic_DNA"/>
</dbReference>
<keyword evidence="3" id="KW-1185">Reference proteome</keyword>
<evidence type="ECO:0000256" key="1">
    <source>
        <dbReference type="SAM" id="MobiDB-lite"/>
    </source>
</evidence>
<name>A0A9P5EI11_9HYPO</name>
<reference evidence="2" key="1">
    <citation type="submission" date="2020-01" db="EMBL/GenBank/DDBJ databases">
        <title>Identification and distribution of gene clusters putatively required for synthesis of sphingolipid metabolism inhibitors in phylogenetically diverse species of the filamentous fungus Fusarium.</title>
        <authorList>
            <person name="Kim H.-S."/>
            <person name="Busman M."/>
            <person name="Brown D.W."/>
            <person name="Divon H."/>
            <person name="Uhlig S."/>
            <person name="Proctor R.H."/>
        </authorList>
    </citation>
    <scope>NUCLEOTIDE SEQUENCE</scope>
    <source>
        <strain evidence="2">NRRL 31653</strain>
    </source>
</reference>
<feature type="compositionally biased region" description="Polar residues" evidence="1">
    <location>
        <begin position="1"/>
        <end position="52"/>
    </location>
</feature>
<protein>
    <submittedName>
        <fullName evidence="2">Uncharacterized protein</fullName>
    </submittedName>
</protein>
<feature type="region of interest" description="Disordered" evidence="1">
    <location>
        <begin position="1"/>
        <end position="58"/>
    </location>
</feature>